<evidence type="ECO:0000313" key="1">
    <source>
        <dbReference type="EMBL" id="MFB9201294.1"/>
    </source>
</evidence>
<gene>
    <name evidence="1" type="ORF">ACFFV7_08850</name>
</gene>
<reference evidence="1 2" key="1">
    <citation type="submission" date="2024-09" db="EMBL/GenBank/DDBJ databases">
        <authorList>
            <person name="Sun Q."/>
            <person name="Mori K."/>
        </authorList>
    </citation>
    <scope>NUCLEOTIDE SEQUENCE [LARGE SCALE GENOMIC DNA]</scope>
    <source>
        <strain evidence="1 2">CCM 3426</strain>
    </source>
</reference>
<keyword evidence="2" id="KW-1185">Reference proteome</keyword>
<dbReference type="Proteomes" id="UP001589647">
    <property type="component" value="Unassembled WGS sequence"/>
</dbReference>
<comment type="caution">
    <text evidence="1">The sequence shown here is derived from an EMBL/GenBank/DDBJ whole genome shotgun (WGS) entry which is preliminary data.</text>
</comment>
<dbReference type="SUPFAM" id="SSF55961">
    <property type="entry name" value="Bet v1-like"/>
    <property type="match status" value="1"/>
</dbReference>
<dbReference type="RefSeq" id="WP_189650116.1">
    <property type="nucleotide sequence ID" value="NZ_BMRC01000012.1"/>
</dbReference>
<organism evidence="1 2">
    <name type="scientific">Nonomuraea spiralis</name>
    <dbReference type="NCBI Taxonomy" id="46182"/>
    <lineage>
        <taxon>Bacteria</taxon>
        <taxon>Bacillati</taxon>
        <taxon>Actinomycetota</taxon>
        <taxon>Actinomycetes</taxon>
        <taxon>Streptosporangiales</taxon>
        <taxon>Streptosporangiaceae</taxon>
        <taxon>Nonomuraea</taxon>
    </lineage>
</organism>
<dbReference type="Gene3D" id="3.30.530.20">
    <property type="match status" value="1"/>
</dbReference>
<evidence type="ECO:0000313" key="2">
    <source>
        <dbReference type="Proteomes" id="UP001589647"/>
    </source>
</evidence>
<dbReference type="CDD" id="cd07814">
    <property type="entry name" value="SRPBCC_CalC_Aha1-like"/>
    <property type="match status" value="1"/>
</dbReference>
<proteinExistence type="predicted"/>
<dbReference type="EMBL" id="JBHMEI010000004">
    <property type="protein sequence ID" value="MFB9201294.1"/>
    <property type="molecule type" value="Genomic_DNA"/>
</dbReference>
<sequence>MGREFEIPLESLVEATPEQVWSAITTGPGIDSWFMGRNEVEGGAVRTAFAGAELPESRVNADEPLKHFAHSATPGPDGRFVAYEFLLEGRGQGSTLVRMVTSGFLPGDDWEHEYEAMSAGTALFFATLTEYLNHFAGRGATPLTESGPPVADWPRAWRALHAALGGPPEPGDTVRLTPPGLPAVQGVVYFRNAQTVGVRTSDALYRFVQGIGGTMLVMHLLFGDPEGQAAAWRSWLEDLYADRA</sequence>
<name>A0ABV5I9S5_9ACTN</name>
<dbReference type="InterPro" id="IPR023393">
    <property type="entry name" value="START-like_dom_sf"/>
</dbReference>
<accession>A0ABV5I9S5</accession>
<protein>
    <submittedName>
        <fullName evidence="1">SRPBCC domain-containing protein</fullName>
    </submittedName>
</protein>